<dbReference type="Proteomes" id="UP000681722">
    <property type="component" value="Unassembled WGS sequence"/>
</dbReference>
<dbReference type="EMBL" id="CAJOBC010102083">
    <property type="protein sequence ID" value="CAF4477585.1"/>
    <property type="molecule type" value="Genomic_DNA"/>
</dbReference>
<comment type="caution">
    <text evidence="2">The sequence shown here is derived from an EMBL/GenBank/DDBJ whole genome shotgun (WGS) entry which is preliminary data.</text>
</comment>
<dbReference type="InterPro" id="IPR008906">
    <property type="entry name" value="HATC_C_dom"/>
</dbReference>
<keyword evidence="4" id="KW-1185">Reference proteome</keyword>
<gene>
    <name evidence="2" type="ORF">GPM918_LOCUS42411</name>
    <name evidence="3" type="ORF">SRO942_LOCUS43636</name>
</gene>
<dbReference type="GO" id="GO:0046983">
    <property type="term" value="F:protein dimerization activity"/>
    <property type="evidence" value="ECO:0007669"/>
    <property type="project" value="InterPro"/>
</dbReference>
<accession>A0A816AY02</accession>
<name>A0A816AY02_9BILA</name>
<dbReference type="InterPro" id="IPR012337">
    <property type="entry name" value="RNaseH-like_sf"/>
</dbReference>
<protein>
    <recommendedName>
        <fullName evidence="1">HAT C-terminal dimerisation domain-containing protein</fullName>
    </recommendedName>
</protein>
<dbReference type="Pfam" id="PF05699">
    <property type="entry name" value="Dimer_Tnp_hAT"/>
    <property type="match status" value="1"/>
</dbReference>
<dbReference type="OrthoDB" id="1607513at2759"/>
<evidence type="ECO:0000313" key="2">
    <source>
        <dbReference type="EMBL" id="CAF1600671.1"/>
    </source>
</evidence>
<feature type="domain" description="HAT C-terminal dimerisation" evidence="1">
    <location>
        <begin position="155"/>
        <end position="218"/>
    </location>
</feature>
<dbReference type="Proteomes" id="UP000663829">
    <property type="component" value="Unassembled WGS sequence"/>
</dbReference>
<dbReference type="SUPFAM" id="SSF53098">
    <property type="entry name" value="Ribonuclease H-like"/>
    <property type="match status" value="1"/>
</dbReference>
<sequence>MGLCIFSLAKIESYLKNDISNDDAVNSLKFALYEKYKQYFVSDGEQRMLLFFIAYFDPLGYAVLADDDKKLIEKEIISSSNNNNITVVTPMPKKMNETSVKKGDNLLFDFLGSLGQTKPNASSKILTVREELMLYSLLAIETYNMMTSKGKIPHTLDFWRTHGDSLPILQALAYKYLSTSPTSVPPESAFSTASYLARKQRSRLNVQTLCWSIYLKDKIVYNDE</sequence>
<reference evidence="2" key="1">
    <citation type="submission" date="2021-02" db="EMBL/GenBank/DDBJ databases">
        <authorList>
            <person name="Nowell W R."/>
        </authorList>
    </citation>
    <scope>NUCLEOTIDE SEQUENCE</scope>
</reference>
<organism evidence="2 4">
    <name type="scientific">Didymodactylos carnosus</name>
    <dbReference type="NCBI Taxonomy" id="1234261"/>
    <lineage>
        <taxon>Eukaryota</taxon>
        <taxon>Metazoa</taxon>
        <taxon>Spiralia</taxon>
        <taxon>Gnathifera</taxon>
        <taxon>Rotifera</taxon>
        <taxon>Eurotatoria</taxon>
        <taxon>Bdelloidea</taxon>
        <taxon>Philodinida</taxon>
        <taxon>Philodinidae</taxon>
        <taxon>Didymodactylos</taxon>
    </lineage>
</organism>
<evidence type="ECO:0000313" key="4">
    <source>
        <dbReference type="Proteomes" id="UP000663829"/>
    </source>
</evidence>
<dbReference type="EMBL" id="CAJNOQ010035678">
    <property type="protein sequence ID" value="CAF1600671.1"/>
    <property type="molecule type" value="Genomic_DNA"/>
</dbReference>
<evidence type="ECO:0000259" key="1">
    <source>
        <dbReference type="Pfam" id="PF05699"/>
    </source>
</evidence>
<evidence type="ECO:0000313" key="3">
    <source>
        <dbReference type="EMBL" id="CAF4477585.1"/>
    </source>
</evidence>
<proteinExistence type="predicted"/>
<dbReference type="AlphaFoldDB" id="A0A816AY02"/>